<reference evidence="1 2" key="1">
    <citation type="submission" date="2019-06" db="EMBL/GenBank/DDBJ databases">
        <title>Genome sequence of Litorilinea aerophila BAA-2444.</title>
        <authorList>
            <person name="Maclea K.S."/>
            <person name="Maurais E.G."/>
            <person name="Iannazzi L.C."/>
        </authorList>
    </citation>
    <scope>NUCLEOTIDE SEQUENCE [LARGE SCALE GENOMIC DNA]</scope>
    <source>
        <strain evidence="1 2">ATCC BAA-2444</strain>
    </source>
</reference>
<gene>
    <name evidence="1" type="ORF">FKZ61_05935</name>
</gene>
<dbReference type="OrthoDB" id="581797at2"/>
<sequence length="138" mass="15539">MWRRAYRIPEPNVEALAQELQAWYRAQGFQVALDRTGGRVVIRAWRPTRWQAALGLTPTWQVGLHPHPEGLTVEMDVAYQVDPAVAGPTGHFLLWAVLFAATYADWLRVALPRQTWQTIEYLLATGRPPPAPRGDSGV</sequence>
<comment type="caution">
    <text evidence="1">The sequence shown here is derived from an EMBL/GenBank/DDBJ whole genome shotgun (WGS) entry which is preliminary data.</text>
</comment>
<dbReference type="Proteomes" id="UP000317371">
    <property type="component" value="Unassembled WGS sequence"/>
</dbReference>
<dbReference type="RefSeq" id="WP_141609169.1">
    <property type="nucleotide sequence ID" value="NZ_VIGC02000006.1"/>
</dbReference>
<keyword evidence="2" id="KW-1185">Reference proteome</keyword>
<dbReference type="EMBL" id="VIGC01000006">
    <property type="protein sequence ID" value="TQE96797.1"/>
    <property type="molecule type" value="Genomic_DNA"/>
</dbReference>
<dbReference type="AlphaFoldDB" id="A0A540VJ64"/>
<accession>A0A540VJ64</accession>
<protein>
    <submittedName>
        <fullName evidence="1">Uncharacterized protein</fullName>
    </submittedName>
</protein>
<name>A0A540VJ64_9CHLR</name>
<proteinExistence type="predicted"/>
<organism evidence="1 2">
    <name type="scientific">Litorilinea aerophila</name>
    <dbReference type="NCBI Taxonomy" id="1204385"/>
    <lineage>
        <taxon>Bacteria</taxon>
        <taxon>Bacillati</taxon>
        <taxon>Chloroflexota</taxon>
        <taxon>Caldilineae</taxon>
        <taxon>Caldilineales</taxon>
        <taxon>Caldilineaceae</taxon>
        <taxon>Litorilinea</taxon>
    </lineage>
</organism>
<evidence type="ECO:0000313" key="2">
    <source>
        <dbReference type="Proteomes" id="UP000317371"/>
    </source>
</evidence>
<evidence type="ECO:0000313" key="1">
    <source>
        <dbReference type="EMBL" id="TQE96797.1"/>
    </source>
</evidence>
<dbReference type="InParanoid" id="A0A540VJ64"/>